<dbReference type="Pfam" id="PF00584">
    <property type="entry name" value="SecE"/>
    <property type="match status" value="1"/>
</dbReference>
<dbReference type="AlphaFoldDB" id="A0A1F5SNK3"/>
<dbReference type="GO" id="GO:0008320">
    <property type="term" value="F:protein transmembrane transporter activity"/>
    <property type="evidence" value="ECO:0007669"/>
    <property type="project" value="UniProtKB-UniRule"/>
</dbReference>
<organism evidence="10 11">
    <name type="scientific">Candidatus Falkowbacteria bacterium RIFOXYA2_FULL_47_9</name>
    <dbReference type="NCBI Taxonomy" id="1797995"/>
    <lineage>
        <taxon>Bacteria</taxon>
        <taxon>Candidatus Falkowiibacteriota</taxon>
    </lineage>
</organism>
<dbReference type="GO" id="GO:0009306">
    <property type="term" value="P:protein secretion"/>
    <property type="evidence" value="ECO:0007669"/>
    <property type="project" value="UniProtKB-UniRule"/>
</dbReference>
<evidence type="ECO:0000256" key="1">
    <source>
        <dbReference type="ARBA" id="ARBA00004370"/>
    </source>
</evidence>
<evidence type="ECO:0000256" key="4">
    <source>
        <dbReference type="ARBA" id="ARBA00022692"/>
    </source>
</evidence>
<evidence type="ECO:0000256" key="2">
    <source>
        <dbReference type="ARBA" id="ARBA00022448"/>
    </source>
</evidence>
<feature type="transmembrane region" description="Helical" evidence="9">
    <location>
        <begin position="30"/>
        <end position="52"/>
    </location>
</feature>
<accession>A0A1F5SNK3</accession>
<dbReference type="GO" id="GO:0065002">
    <property type="term" value="P:intracellular protein transmembrane transport"/>
    <property type="evidence" value="ECO:0007669"/>
    <property type="project" value="UniProtKB-UniRule"/>
</dbReference>
<dbReference type="PANTHER" id="PTHR33910">
    <property type="entry name" value="PROTEIN TRANSLOCASE SUBUNIT SECE"/>
    <property type="match status" value="1"/>
</dbReference>
<dbReference type="InterPro" id="IPR001901">
    <property type="entry name" value="Translocase_SecE/Sec61-g"/>
</dbReference>
<dbReference type="GO" id="GO:0005886">
    <property type="term" value="C:plasma membrane"/>
    <property type="evidence" value="ECO:0007669"/>
    <property type="project" value="UniProtKB-SubCell"/>
</dbReference>
<sequence length="62" mass="7330">MFTRITTYVQQAWAEIKKVSWPTKKETKTYTYLVIGISLAVAFYLGALDYVFNYLLEWVLSR</sequence>
<protein>
    <recommendedName>
        <fullName evidence="9">Protein translocase subunit SecE</fullName>
    </recommendedName>
</protein>
<keyword evidence="4 9" id="KW-0812">Transmembrane</keyword>
<gene>
    <name evidence="9" type="primary">secE</name>
    <name evidence="10" type="ORF">A2242_03450</name>
</gene>
<evidence type="ECO:0000256" key="5">
    <source>
        <dbReference type="ARBA" id="ARBA00022927"/>
    </source>
</evidence>
<comment type="caution">
    <text evidence="10">The sequence shown here is derived from an EMBL/GenBank/DDBJ whole genome shotgun (WGS) entry which is preliminary data.</text>
</comment>
<comment type="function">
    <text evidence="9">Essential subunit of the Sec protein translocation channel SecYEG. Clamps together the 2 halves of SecY. May contact the channel plug during translocation.</text>
</comment>
<evidence type="ECO:0000256" key="8">
    <source>
        <dbReference type="ARBA" id="ARBA00023136"/>
    </source>
</evidence>
<dbReference type="GO" id="GO:0006605">
    <property type="term" value="P:protein targeting"/>
    <property type="evidence" value="ECO:0007669"/>
    <property type="project" value="UniProtKB-UniRule"/>
</dbReference>
<keyword evidence="2 9" id="KW-0813">Transport</keyword>
<dbReference type="NCBIfam" id="TIGR00964">
    <property type="entry name" value="secE_bact"/>
    <property type="match status" value="1"/>
</dbReference>
<keyword evidence="5 9" id="KW-0653">Protein transport</keyword>
<evidence type="ECO:0000313" key="10">
    <source>
        <dbReference type="EMBL" id="OGF28270.1"/>
    </source>
</evidence>
<dbReference type="Gene3D" id="1.20.5.1030">
    <property type="entry name" value="Preprotein translocase secy subunit"/>
    <property type="match status" value="1"/>
</dbReference>
<name>A0A1F5SNK3_9BACT</name>
<dbReference type="PROSITE" id="PS01067">
    <property type="entry name" value="SECE_SEC61G"/>
    <property type="match status" value="1"/>
</dbReference>
<evidence type="ECO:0000256" key="7">
    <source>
        <dbReference type="ARBA" id="ARBA00023010"/>
    </source>
</evidence>
<dbReference type="InterPro" id="IPR038379">
    <property type="entry name" value="SecE_sf"/>
</dbReference>
<comment type="similarity">
    <text evidence="9">Belongs to the SecE/SEC61-gamma family.</text>
</comment>
<comment type="subcellular location">
    <subcellularLocation>
        <location evidence="9">Cell membrane</location>
        <topology evidence="9">Single-pass membrane protein</topology>
    </subcellularLocation>
    <subcellularLocation>
        <location evidence="1">Membrane</location>
    </subcellularLocation>
</comment>
<evidence type="ECO:0000256" key="6">
    <source>
        <dbReference type="ARBA" id="ARBA00022989"/>
    </source>
</evidence>
<dbReference type="STRING" id="1797995.A2242_03450"/>
<keyword evidence="8 9" id="KW-0472">Membrane</keyword>
<keyword evidence="6 9" id="KW-1133">Transmembrane helix</keyword>
<dbReference type="InterPro" id="IPR005807">
    <property type="entry name" value="SecE_bac"/>
</dbReference>
<comment type="subunit">
    <text evidence="9">Component of the Sec protein translocase complex. Heterotrimer consisting of SecY, SecE and SecG subunits. The heterotrimers can form oligomers, although 1 heterotrimer is thought to be able to translocate proteins. Interacts with the ribosome. Interacts with SecDF, and other proteins may be involved. Interacts with SecA.</text>
</comment>
<dbReference type="HAMAP" id="MF_00422">
    <property type="entry name" value="SecE"/>
    <property type="match status" value="1"/>
</dbReference>
<proteinExistence type="inferred from homology"/>
<evidence type="ECO:0000256" key="9">
    <source>
        <dbReference type="HAMAP-Rule" id="MF_00422"/>
    </source>
</evidence>
<evidence type="ECO:0000256" key="3">
    <source>
        <dbReference type="ARBA" id="ARBA00022475"/>
    </source>
</evidence>
<reference evidence="10 11" key="1">
    <citation type="journal article" date="2016" name="Nat. Commun.">
        <title>Thousands of microbial genomes shed light on interconnected biogeochemical processes in an aquifer system.</title>
        <authorList>
            <person name="Anantharaman K."/>
            <person name="Brown C.T."/>
            <person name="Hug L.A."/>
            <person name="Sharon I."/>
            <person name="Castelle C.J."/>
            <person name="Probst A.J."/>
            <person name="Thomas B.C."/>
            <person name="Singh A."/>
            <person name="Wilkins M.J."/>
            <person name="Karaoz U."/>
            <person name="Brodie E.L."/>
            <person name="Williams K.H."/>
            <person name="Hubbard S.S."/>
            <person name="Banfield J.F."/>
        </authorList>
    </citation>
    <scope>NUCLEOTIDE SEQUENCE [LARGE SCALE GENOMIC DNA]</scope>
</reference>
<dbReference type="EMBL" id="MFGC01000014">
    <property type="protein sequence ID" value="OGF28270.1"/>
    <property type="molecule type" value="Genomic_DNA"/>
</dbReference>
<keyword evidence="3 9" id="KW-1003">Cell membrane</keyword>
<dbReference type="GO" id="GO:0043952">
    <property type="term" value="P:protein transport by the Sec complex"/>
    <property type="evidence" value="ECO:0007669"/>
    <property type="project" value="UniProtKB-UniRule"/>
</dbReference>
<keyword evidence="7 9" id="KW-0811">Translocation</keyword>
<dbReference type="Proteomes" id="UP000178925">
    <property type="component" value="Unassembled WGS sequence"/>
</dbReference>
<dbReference type="PANTHER" id="PTHR33910:SF1">
    <property type="entry name" value="PROTEIN TRANSLOCASE SUBUNIT SECE"/>
    <property type="match status" value="1"/>
</dbReference>
<evidence type="ECO:0000313" key="11">
    <source>
        <dbReference type="Proteomes" id="UP000178925"/>
    </source>
</evidence>